<feature type="transmembrane region" description="Helical" evidence="1">
    <location>
        <begin position="15"/>
        <end position="36"/>
    </location>
</feature>
<reference evidence="3 4" key="1">
    <citation type="submission" date="2023-11" db="EMBL/GenBank/DDBJ databases">
        <title>Analysis of the Genomes of Mucilaginibacter gossypii cycad 4 and M. sabulilitoris SNA2: microbes with the potential for plant growth promotion.</title>
        <authorList>
            <person name="Hirsch A.M."/>
            <person name="Humm E."/>
            <person name="Rubbi M."/>
            <person name="Del Vecchio G."/>
            <person name="Ha S.M."/>
            <person name="Pellegrini M."/>
            <person name="Gunsalus R.P."/>
        </authorList>
    </citation>
    <scope>NUCLEOTIDE SEQUENCE [LARGE SCALE GENOMIC DNA]</scope>
    <source>
        <strain evidence="3 4">SNA2</strain>
    </source>
</reference>
<dbReference type="PANTHER" id="PTHR39430">
    <property type="entry name" value="MEMBRANE-ASSOCIATED PROTEASE-RELATED"/>
    <property type="match status" value="1"/>
</dbReference>
<feature type="transmembrane region" description="Helical" evidence="1">
    <location>
        <begin position="183"/>
        <end position="201"/>
    </location>
</feature>
<proteinExistence type="predicted"/>
<feature type="domain" description="CAAX prenyl protease 2/Lysostaphin resistance protein A-like" evidence="2">
    <location>
        <begin position="129"/>
        <end position="217"/>
    </location>
</feature>
<dbReference type="Proteomes" id="UP001324380">
    <property type="component" value="Chromosome"/>
</dbReference>
<feature type="transmembrane region" description="Helical" evidence="1">
    <location>
        <begin position="48"/>
        <end position="66"/>
    </location>
</feature>
<evidence type="ECO:0000313" key="3">
    <source>
        <dbReference type="EMBL" id="WPU96140.1"/>
    </source>
</evidence>
<protein>
    <submittedName>
        <fullName evidence="3">Type II CAAX endopeptidase family protein</fullName>
    </submittedName>
</protein>
<feature type="transmembrane region" description="Helical" evidence="1">
    <location>
        <begin position="159"/>
        <end position="176"/>
    </location>
</feature>
<accession>A0ABZ0TXD1</accession>
<keyword evidence="1" id="KW-0812">Transmembrane</keyword>
<dbReference type="EMBL" id="CP139558">
    <property type="protein sequence ID" value="WPU96140.1"/>
    <property type="molecule type" value="Genomic_DNA"/>
</dbReference>
<dbReference type="PANTHER" id="PTHR39430:SF1">
    <property type="entry name" value="PROTEASE"/>
    <property type="match status" value="1"/>
</dbReference>
<gene>
    <name evidence="3" type="ORF">SNE25_11475</name>
</gene>
<dbReference type="RefSeq" id="WP_321565243.1">
    <property type="nucleotide sequence ID" value="NZ_CP139558.1"/>
</dbReference>
<keyword evidence="1" id="KW-0472">Membrane</keyword>
<dbReference type="InterPro" id="IPR003675">
    <property type="entry name" value="Rce1/LyrA-like_dom"/>
</dbReference>
<organism evidence="3 4">
    <name type="scientific">Mucilaginibacter sabulilitoris</name>
    <dbReference type="NCBI Taxonomy" id="1173583"/>
    <lineage>
        <taxon>Bacteria</taxon>
        <taxon>Pseudomonadati</taxon>
        <taxon>Bacteroidota</taxon>
        <taxon>Sphingobacteriia</taxon>
        <taxon>Sphingobacteriales</taxon>
        <taxon>Sphingobacteriaceae</taxon>
        <taxon>Mucilaginibacter</taxon>
    </lineage>
</organism>
<evidence type="ECO:0000256" key="1">
    <source>
        <dbReference type="SAM" id="Phobius"/>
    </source>
</evidence>
<evidence type="ECO:0000313" key="4">
    <source>
        <dbReference type="Proteomes" id="UP001324380"/>
    </source>
</evidence>
<evidence type="ECO:0000259" key="2">
    <source>
        <dbReference type="Pfam" id="PF02517"/>
    </source>
</evidence>
<feature type="transmembrane region" description="Helical" evidence="1">
    <location>
        <begin position="251"/>
        <end position="270"/>
    </location>
</feature>
<keyword evidence="4" id="KW-1185">Reference proteome</keyword>
<feature type="transmembrane region" description="Helical" evidence="1">
    <location>
        <begin position="90"/>
        <end position="111"/>
    </location>
</feature>
<dbReference type="Pfam" id="PF02517">
    <property type="entry name" value="Rce1-like"/>
    <property type="match status" value="1"/>
</dbReference>
<sequence>MNKPITPLSENPSAAIIKSMLFIALFIILLVAGSFLQNLSPFPFLRSKFIYGTIGVIAGLLSVWLFQKKENLPIIAAIGLKWERKTPLRFIYGLLIGTAIFMFIMFVLLSCTHLSIRYSPKTFSIQSLSLYAALVPLALMEEIGFRTYPQIKLNSACGIWVSQFIVAICFGVYHILNGWNIQIAFYGPFVWAFVFGLAALWSGGIAMPTGIHLALNILQNLAGLKGSKAALWTISYPQGGAKTFMENPDHIGLVLQGIVLISALILTGWYKNRNIKA</sequence>
<keyword evidence="1" id="KW-1133">Transmembrane helix</keyword>
<name>A0ABZ0TXD1_9SPHI</name>